<name>A0ABX3P0J3_9BACT</name>
<keyword evidence="1" id="KW-1133">Transmembrane helix</keyword>
<evidence type="ECO:0000313" key="2">
    <source>
        <dbReference type="EMBL" id="OQP52269.1"/>
    </source>
</evidence>
<evidence type="ECO:0000256" key="1">
    <source>
        <dbReference type="SAM" id="Phobius"/>
    </source>
</evidence>
<organism evidence="2 3">
    <name type="scientific">Niastella koreensis</name>
    <dbReference type="NCBI Taxonomy" id="354356"/>
    <lineage>
        <taxon>Bacteria</taxon>
        <taxon>Pseudomonadati</taxon>
        <taxon>Bacteroidota</taxon>
        <taxon>Chitinophagia</taxon>
        <taxon>Chitinophagales</taxon>
        <taxon>Chitinophagaceae</taxon>
        <taxon>Niastella</taxon>
    </lineage>
</organism>
<evidence type="ECO:0000313" key="3">
    <source>
        <dbReference type="Proteomes" id="UP000192277"/>
    </source>
</evidence>
<feature type="transmembrane region" description="Helical" evidence="1">
    <location>
        <begin position="59"/>
        <end position="80"/>
    </location>
</feature>
<proteinExistence type="predicted"/>
<feature type="transmembrane region" description="Helical" evidence="1">
    <location>
        <begin position="86"/>
        <end position="105"/>
    </location>
</feature>
<reference evidence="2 3" key="1">
    <citation type="submission" date="2016-04" db="EMBL/GenBank/DDBJ databases">
        <authorList>
            <person name="Chen L."/>
            <person name="Zhuang W."/>
            <person name="Wang G."/>
        </authorList>
    </citation>
    <scope>NUCLEOTIDE SEQUENCE [LARGE SCALE GENOMIC DNA]</scope>
    <source>
        <strain evidence="3">GR20</strain>
    </source>
</reference>
<dbReference type="RefSeq" id="WP_014220314.1">
    <property type="nucleotide sequence ID" value="NZ_LWBO01000004.1"/>
</dbReference>
<feature type="transmembrane region" description="Helical" evidence="1">
    <location>
        <begin position="133"/>
        <end position="151"/>
    </location>
</feature>
<dbReference type="EMBL" id="LWBO01000004">
    <property type="protein sequence ID" value="OQP52269.1"/>
    <property type="molecule type" value="Genomic_DNA"/>
</dbReference>
<feature type="transmembrane region" description="Helical" evidence="1">
    <location>
        <begin position="6"/>
        <end position="27"/>
    </location>
</feature>
<evidence type="ECO:0008006" key="4">
    <source>
        <dbReference type="Google" id="ProtNLM"/>
    </source>
</evidence>
<protein>
    <recommendedName>
        <fullName evidence="4">Copper resistance protein D domain-containing protein</fullName>
    </recommendedName>
</protein>
<accession>A0ABX3P0J3</accession>
<gene>
    <name evidence="2" type="ORF">A4D02_24050</name>
</gene>
<keyword evidence="1" id="KW-0472">Membrane</keyword>
<keyword evidence="1" id="KW-0812">Transmembrane</keyword>
<sequence length="154" mass="17244">MIPHSVYLIFLIIHVSAFALFTGTLIANMVHSNQLWLYAGKDAAITQTLFNTTGKYNRIMGICLGVAVLMGIGMMVQMHQVYGPMLWFRIKIGLLIVLLVVRTLYSRNLGVLKKGINNEKAISFTEVRKKISLFQLLSIIIIGCIIILSVSKFN</sequence>
<keyword evidence="3" id="KW-1185">Reference proteome</keyword>
<dbReference type="Proteomes" id="UP000192277">
    <property type="component" value="Unassembled WGS sequence"/>
</dbReference>
<comment type="caution">
    <text evidence="2">The sequence shown here is derived from an EMBL/GenBank/DDBJ whole genome shotgun (WGS) entry which is preliminary data.</text>
</comment>